<dbReference type="EMBL" id="JAFFHA010000004">
    <property type="protein sequence ID" value="KAK4657419.1"/>
    <property type="molecule type" value="Genomic_DNA"/>
</dbReference>
<reference evidence="1 2" key="1">
    <citation type="journal article" date="2023" name="bioRxiv">
        <title>High-quality genome assemblies of four members of thePodospora anserinaspecies complex.</title>
        <authorList>
            <person name="Ament-Velasquez S.L."/>
            <person name="Vogan A.A."/>
            <person name="Wallerman O."/>
            <person name="Hartmann F."/>
            <person name="Gautier V."/>
            <person name="Silar P."/>
            <person name="Giraud T."/>
            <person name="Johannesson H."/>
        </authorList>
    </citation>
    <scope>NUCLEOTIDE SEQUENCE [LARGE SCALE GENOMIC DNA]</scope>
    <source>
        <strain evidence="1 2">CBS 415.72m</strain>
    </source>
</reference>
<keyword evidence="2" id="KW-1185">Reference proteome</keyword>
<comment type="caution">
    <text evidence="1">The sequence shown here is derived from an EMBL/GenBank/DDBJ whole genome shotgun (WGS) entry which is preliminary data.</text>
</comment>
<organism evidence="1 2">
    <name type="scientific">Podospora pseudocomata</name>
    <dbReference type="NCBI Taxonomy" id="2093779"/>
    <lineage>
        <taxon>Eukaryota</taxon>
        <taxon>Fungi</taxon>
        <taxon>Dikarya</taxon>
        <taxon>Ascomycota</taxon>
        <taxon>Pezizomycotina</taxon>
        <taxon>Sordariomycetes</taxon>
        <taxon>Sordariomycetidae</taxon>
        <taxon>Sordariales</taxon>
        <taxon>Podosporaceae</taxon>
        <taxon>Podospora</taxon>
    </lineage>
</organism>
<sequence length="91" mass="9774">MGLAPSGLGVGAPDRVSGPLKSRYWPKVCHGYDAASLSRVAGVEVQKPPPVRFVSVRSLVGFGRRMCTSRKGPISGVRSANSLMFSWMDPR</sequence>
<protein>
    <submittedName>
        <fullName evidence="1">Uncharacterized protein</fullName>
    </submittedName>
</protein>
<dbReference type="RefSeq" id="XP_062746392.1">
    <property type="nucleotide sequence ID" value="XM_062883418.1"/>
</dbReference>
<accession>A0ABR0GNZ1</accession>
<evidence type="ECO:0000313" key="1">
    <source>
        <dbReference type="EMBL" id="KAK4657419.1"/>
    </source>
</evidence>
<evidence type="ECO:0000313" key="2">
    <source>
        <dbReference type="Proteomes" id="UP001323405"/>
    </source>
</evidence>
<gene>
    <name evidence="1" type="ORF">QC762_0045670</name>
</gene>
<dbReference type="GeneID" id="87903010"/>
<name>A0ABR0GNZ1_9PEZI</name>
<proteinExistence type="predicted"/>
<dbReference type="Proteomes" id="UP001323405">
    <property type="component" value="Unassembled WGS sequence"/>
</dbReference>